<dbReference type="InterPro" id="IPR013546">
    <property type="entry name" value="PII_UdlTrfase/GS_AdlTrfase"/>
</dbReference>
<feature type="domain" description="ACT" evidence="7">
    <location>
        <begin position="788"/>
        <end position="864"/>
    </location>
</feature>
<sequence length="864" mass="96999">MTMAKLDAGAFRKTLDEKREKARILHFNGADGHSVCKEISRAVDETIAQLFEADNDSFDGALVALGGYGRGLLNPFSDVDLLFLLKNGGSAPPASILTALWDIGLKVGHSSRSIRDTIAVGRADLTARTSMVESRFLCGNSELYEDFHKKYLREVIRKGSGAFIVAKKEEMEIRHATHGKVIRLTEPDIKESPGGLRDLHTAWWAIRSKITINSLSELAELGAVSQKAVDSVTLAHSFLLRLRNALHFNVNKLEDVLIQPLQPTIGRDEGFEGSDNEVAAELMKKYYSTAHVINNFASDVVDFAYNYKRMKFWRPIRTDRYGLFSDGEKLHAKSFPTEGYENSLELLLQIATRLSKENLALSPNLRRSLKKLSAEAPPKLFEGKEAGRCLMEILKLYNSAKALEAFRNVGIIDRFIPEFIAINGLSQFDMFHRYSTDEHTLTAIKKLEGIASGSAPVASLLVDILRTQPDLEVVKLALLLHDLGKRAEDYHAVEKDIRTPVILKRLGLSSLGSAVGFLVREHLLMSVVAQHHDFLRPETLKRFCRKVRNRDRLRRLYLLTYSDISAVGPGVWSDWKNKLLVDLYLRAEQFFIKGDAIFRSNDEQLTALTLKVIKQPGRAVSEEEVHDFIARAPENYTRNAYPERVAEDALFAQKLESGSVALRFQQNPGDLTGNLTIAGTERLGFFSVVAGALAAERMGIVEAQIHTFKDHMALDTITVHGKNLTMLSDDRSLERFRQELLAFLNGEKDFRDLVSGRTRYMRKENRAGSAYAEPEAFVLNHLFENLSVIETRAQDRIGLLYDITRILAKMELSIASAKIYTQGPRATNVFYVTTENEKKIEDKEQQKEIVEALVSAIKSPAGED</sequence>
<keyword evidence="3" id="KW-0677">Repeat</keyword>
<dbReference type="CDD" id="cd04900">
    <property type="entry name" value="ACT_UUR-like_1"/>
    <property type="match status" value="1"/>
</dbReference>
<dbReference type="SMART" id="SM00471">
    <property type="entry name" value="HDc"/>
    <property type="match status" value="1"/>
</dbReference>
<dbReference type="EMBL" id="UOGC01000040">
    <property type="protein sequence ID" value="VAX16970.1"/>
    <property type="molecule type" value="Genomic_DNA"/>
</dbReference>
<dbReference type="Gene3D" id="3.30.70.260">
    <property type="match status" value="1"/>
</dbReference>
<dbReference type="InterPro" id="IPR003607">
    <property type="entry name" value="HD/PDEase_dom"/>
</dbReference>
<name>A0A3B1C267_9ZZZZ</name>
<dbReference type="PANTHER" id="PTHR47320">
    <property type="entry name" value="BIFUNCTIONAL URIDYLYLTRANSFERASE/URIDYLYL-REMOVING ENZYME"/>
    <property type="match status" value="1"/>
</dbReference>
<accession>A0A3B1C267</accession>
<gene>
    <name evidence="8" type="ORF">MNBD_NITROSPINAE01-1655</name>
</gene>
<dbReference type="InterPro" id="IPR010043">
    <property type="entry name" value="UTase/UR"/>
</dbReference>
<evidence type="ECO:0000256" key="5">
    <source>
        <dbReference type="ARBA" id="ARBA00022842"/>
    </source>
</evidence>
<dbReference type="CDD" id="cd05401">
    <property type="entry name" value="NT_GlnE_GlnD_like"/>
    <property type="match status" value="1"/>
</dbReference>
<evidence type="ECO:0000256" key="6">
    <source>
        <dbReference type="ARBA" id="ARBA00023268"/>
    </source>
</evidence>
<dbReference type="InterPro" id="IPR043519">
    <property type="entry name" value="NT_sf"/>
</dbReference>
<dbReference type="AlphaFoldDB" id="A0A3B1C267"/>
<evidence type="ECO:0000313" key="8">
    <source>
        <dbReference type="EMBL" id="VAX16970.1"/>
    </source>
</evidence>
<evidence type="ECO:0000256" key="3">
    <source>
        <dbReference type="ARBA" id="ARBA00022737"/>
    </source>
</evidence>
<keyword evidence="5" id="KW-0460">Magnesium</keyword>
<feature type="domain" description="ACT" evidence="7">
    <location>
        <begin position="674"/>
        <end position="755"/>
    </location>
</feature>
<keyword evidence="4" id="KW-0378">Hydrolase</keyword>
<dbReference type="InterPro" id="IPR045865">
    <property type="entry name" value="ACT-like_dom_sf"/>
</dbReference>
<dbReference type="EC" id="2.7.7.59" evidence="8"/>
<evidence type="ECO:0000259" key="7">
    <source>
        <dbReference type="PROSITE" id="PS51671"/>
    </source>
</evidence>
<proteinExistence type="inferred from homology"/>
<dbReference type="PROSITE" id="PS51671">
    <property type="entry name" value="ACT"/>
    <property type="match status" value="2"/>
</dbReference>
<dbReference type="SUPFAM" id="SSF81891">
    <property type="entry name" value="Poly A polymerase C-terminal region-like"/>
    <property type="match status" value="1"/>
</dbReference>
<dbReference type="SUPFAM" id="SSF55021">
    <property type="entry name" value="ACT-like"/>
    <property type="match status" value="1"/>
</dbReference>
<organism evidence="8">
    <name type="scientific">hydrothermal vent metagenome</name>
    <dbReference type="NCBI Taxonomy" id="652676"/>
    <lineage>
        <taxon>unclassified sequences</taxon>
        <taxon>metagenomes</taxon>
        <taxon>ecological metagenomes</taxon>
    </lineage>
</organism>
<dbReference type="PIRSF" id="PIRSF006288">
    <property type="entry name" value="PII_uridyltransf"/>
    <property type="match status" value="1"/>
</dbReference>
<dbReference type="GO" id="GO:0016787">
    <property type="term" value="F:hydrolase activity"/>
    <property type="evidence" value="ECO:0007669"/>
    <property type="project" value="UniProtKB-KW"/>
</dbReference>
<protein>
    <submittedName>
        <fullName evidence="8">[Protein-PII] uridylyltransferase / [Protein-PII]-UMP uridylyl-removing enzyme</fullName>
        <ecNumber evidence="8">2.7.7.59</ecNumber>
    </submittedName>
</protein>
<dbReference type="InterPro" id="IPR002912">
    <property type="entry name" value="ACT_dom"/>
</dbReference>
<keyword evidence="1 8" id="KW-0808">Transferase</keyword>
<dbReference type="Pfam" id="PF24931">
    <property type="entry name" value="ACT_ACR9_3rd"/>
    <property type="match status" value="1"/>
</dbReference>
<dbReference type="Pfam" id="PF08335">
    <property type="entry name" value="GlnD_UR_UTase"/>
    <property type="match status" value="1"/>
</dbReference>
<evidence type="ECO:0000256" key="1">
    <source>
        <dbReference type="ARBA" id="ARBA00022679"/>
    </source>
</evidence>
<dbReference type="CDD" id="cd04899">
    <property type="entry name" value="ACT_ACR-UUR-like_2"/>
    <property type="match status" value="1"/>
</dbReference>
<dbReference type="Gene3D" id="1.10.3090.10">
    <property type="entry name" value="cca-adding enzyme, domain 2"/>
    <property type="match status" value="1"/>
</dbReference>
<reference evidence="8" key="1">
    <citation type="submission" date="2018-06" db="EMBL/GenBank/DDBJ databases">
        <authorList>
            <person name="Zhirakovskaya E."/>
        </authorList>
    </citation>
    <scope>NUCLEOTIDE SEQUENCE</scope>
</reference>
<evidence type="ECO:0000256" key="4">
    <source>
        <dbReference type="ARBA" id="ARBA00022801"/>
    </source>
</evidence>
<dbReference type="PANTHER" id="PTHR47320:SF1">
    <property type="entry name" value="BIFUNCTIONAL URIDYLYLTRANSFERASE_URIDYLYL-REMOVING ENZYME"/>
    <property type="match status" value="1"/>
</dbReference>
<keyword evidence="6" id="KW-0511">Multifunctional enzyme</keyword>
<evidence type="ECO:0000256" key="2">
    <source>
        <dbReference type="ARBA" id="ARBA00022695"/>
    </source>
</evidence>
<dbReference type="GO" id="GO:0008773">
    <property type="term" value="F:[protein-PII] uridylyltransferase activity"/>
    <property type="evidence" value="ECO:0007669"/>
    <property type="project" value="UniProtKB-EC"/>
</dbReference>
<dbReference type="SUPFAM" id="SSF81301">
    <property type="entry name" value="Nucleotidyltransferase"/>
    <property type="match status" value="1"/>
</dbReference>
<keyword evidence="2 8" id="KW-0548">Nucleotidyltransferase</keyword>
<dbReference type="HAMAP" id="MF_00277">
    <property type="entry name" value="PII_uridylyl_transf"/>
    <property type="match status" value="1"/>
</dbReference>
<dbReference type="NCBIfam" id="TIGR01693">
    <property type="entry name" value="UTase_glnD"/>
    <property type="match status" value="1"/>
</dbReference>
<dbReference type="SUPFAM" id="SSF81593">
    <property type="entry name" value="Nucleotidyltransferase substrate binding subunit/domain"/>
    <property type="match status" value="1"/>
</dbReference>